<organism evidence="1 2">
    <name type="scientific">Haematococcus lacustris</name>
    <name type="common">Green alga</name>
    <name type="synonym">Haematococcus pluvialis</name>
    <dbReference type="NCBI Taxonomy" id="44745"/>
    <lineage>
        <taxon>Eukaryota</taxon>
        <taxon>Viridiplantae</taxon>
        <taxon>Chlorophyta</taxon>
        <taxon>core chlorophytes</taxon>
        <taxon>Chlorophyceae</taxon>
        <taxon>CS clade</taxon>
        <taxon>Chlamydomonadales</taxon>
        <taxon>Haematococcaceae</taxon>
        <taxon>Haematococcus</taxon>
    </lineage>
</organism>
<dbReference type="AlphaFoldDB" id="A0A699Z5W9"/>
<name>A0A699Z5W9_HAELA</name>
<reference evidence="1 2" key="1">
    <citation type="submission" date="2020-02" db="EMBL/GenBank/DDBJ databases">
        <title>Draft genome sequence of Haematococcus lacustris strain NIES-144.</title>
        <authorList>
            <person name="Morimoto D."/>
            <person name="Nakagawa S."/>
            <person name="Yoshida T."/>
            <person name="Sawayama S."/>
        </authorList>
    </citation>
    <scope>NUCLEOTIDE SEQUENCE [LARGE SCALE GENOMIC DNA]</scope>
    <source>
        <strain evidence="1 2">NIES-144</strain>
    </source>
</reference>
<proteinExistence type="predicted"/>
<dbReference type="EMBL" id="BLLF01000733">
    <property type="protein sequence ID" value="GFH14499.1"/>
    <property type="molecule type" value="Genomic_DNA"/>
</dbReference>
<gene>
    <name evidence="1" type="ORF">HaLaN_10564</name>
</gene>
<evidence type="ECO:0000313" key="2">
    <source>
        <dbReference type="Proteomes" id="UP000485058"/>
    </source>
</evidence>
<accession>A0A699Z5W9</accession>
<protein>
    <submittedName>
        <fullName evidence="1">Uncharacterized protein</fullName>
    </submittedName>
</protein>
<comment type="caution">
    <text evidence="1">The sequence shown here is derived from an EMBL/GenBank/DDBJ whole genome shotgun (WGS) entry which is preliminary data.</text>
</comment>
<evidence type="ECO:0000313" key="1">
    <source>
        <dbReference type="EMBL" id="GFH14499.1"/>
    </source>
</evidence>
<sequence>MRFDRTALTELGRSVDHTDEAVHDSKPERELVCQHITRLRAVTPTTQQLAAGQPCLLLRSPQDITGGLLLGNCSPKHTLLVVLEPPNTDIQCVTSWAAEFARLCSQHLSIGAALYGLSESLQQTDQQSAVDVQLRISIHLFGGKPLHLQLSLWQDYLIVQHSAWEEAYRSLGVDGHMYITTEDMQHPSSATQKELLHPHPSMQHDSAYSLGVQNGSGNPDMAVLKPLHQQRALAAMAGIAGMAGMAESQDGKEQLDYTSQCWSMMLEAPVGLTLLSLPGQGPVLCQNIASVSYFGVLCQQSLGINKASCRAPSHQDRVAGADVLLLLKNLLQYEQAQFETDVLGALLDDIMNTGAVWRQVIKVPTSFPALPWQQPGCSVGDFRLE</sequence>
<dbReference type="Proteomes" id="UP000485058">
    <property type="component" value="Unassembled WGS sequence"/>
</dbReference>
<keyword evidence="2" id="KW-1185">Reference proteome</keyword>
<feature type="non-terminal residue" evidence="1">
    <location>
        <position position="385"/>
    </location>
</feature>